<organism evidence="1">
    <name type="scientific">Mimivirus LCMiAC02</name>
    <dbReference type="NCBI Taxonomy" id="2506609"/>
    <lineage>
        <taxon>Viruses</taxon>
        <taxon>Varidnaviria</taxon>
        <taxon>Bamfordvirae</taxon>
        <taxon>Nucleocytoviricota</taxon>
        <taxon>Megaviricetes</taxon>
        <taxon>Imitervirales</taxon>
        <taxon>Mimiviridae</taxon>
        <taxon>Klosneuvirinae</taxon>
    </lineage>
</organism>
<proteinExistence type="predicted"/>
<protein>
    <submittedName>
        <fullName evidence="1">Uncharacterized protein</fullName>
    </submittedName>
</protein>
<gene>
    <name evidence="1" type="ORF">LCMiAC02_04750</name>
</gene>
<dbReference type="EMBL" id="MK500418">
    <property type="protein sequence ID" value="QBK89380.1"/>
    <property type="molecule type" value="Genomic_DNA"/>
</dbReference>
<reference evidence="1" key="1">
    <citation type="journal article" date="2019" name="MBio">
        <title>Virus Genomes from Deep Sea Sediments Expand the Ocean Megavirome and Support Independent Origins of Viral Gigantism.</title>
        <authorList>
            <person name="Backstrom D."/>
            <person name="Yutin N."/>
            <person name="Jorgensen S.L."/>
            <person name="Dharamshi J."/>
            <person name="Homa F."/>
            <person name="Zaremba-Niedwiedzka K."/>
            <person name="Spang A."/>
            <person name="Wolf Y.I."/>
            <person name="Koonin E.V."/>
            <person name="Ettema T.J."/>
        </authorList>
    </citation>
    <scope>NUCLEOTIDE SEQUENCE</scope>
</reference>
<sequence length="231" mass="26504">MSDIEKELFELVKDENYDVEDLKKILDPTGSFISNGNFLANVSKIVEAIIEDRDKDNKFTLNDIKLIKDDLSAIISITRGLILITNSIPNFKLKYNEGASEEIVLKMLVYIFLVVIPKQANLKWTVEEKKEIIQLALLIYETMGLQNIVKDAMAKVIKWVGKAGGVVATWLKKNSCGCGEKDKDEIIEEHLSQIKAKIKMNMRNMRRMSKLENRVAEFETDDEEEEEEEED</sequence>
<evidence type="ECO:0000313" key="1">
    <source>
        <dbReference type="EMBL" id="QBK89380.1"/>
    </source>
</evidence>
<name>A0A4P6VMF7_9VIRU</name>
<accession>A0A4P6VMF7</accession>